<dbReference type="Pfam" id="PF13622">
    <property type="entry name" value="4HBT_3"/>
    <property type="match status" value="1"/>
</dbReference>
<reference evidence="3 4" key="1">
    <citation type="journal article" date="2013" name="MBio">
        <title>Genome sequencing of the plant pathogen Taphrina deformans, the causal agent of peach leaf curl.</title>
        <authorList>
            <person name="Cisse O.H."/>
            <person name="Almeida J.M.G.C.F."/>
            <person name="Fonseca A."/>
            <person name="Kumar A.A."/>
            <person name="Salojaervi J."/>
            <person name="Overmyer K."/>
            <person name="Hauser P.M."/>
            <person name="Pagni M."/>
        </authorList>
    </citation>
    <scope>NUCLEOTIDE SEQUENCE [LARGE SCALE GENOMIC DNA]</scope>
    <source>
        <strain evidence="4">PYCC 5710 / ATCC 11124 / CBS 356.35 / IMI 108563 / JCM 9778 / NBRC 8474</strain>
    </source>
</reference>
<feature type="domain" description="Acyl-CoA thioesterase-like C-terminal" evidence="2">
    <location>
        <begin position="140"/>
        <end position="269"/>
    </location>
</feature>
<evidence type="ECO:0000313" key="4">
    <source>
        <dbReference type="Proteomes" id="UP000013776"/>
    </source>
</evidence>
<dbReference type="InterPro" id="IPR052389">
    <property type="entry name" value="Sec_Metab_Biosynth-Assoc"/>
</dbReference>
<feature type="domain" description="Acyl-CoA thioesterase-like N-terminal HotDog" evidence="1">
    <location>
        <begin position="26"/>
        <end position="118"/>
    </location>
</feature>
<comment type="caution">
    <text evidence="3">The sequence shown here is derived from an EMBL/GenBank/DDBJ whole genome shotgun (WGS) entry which is preliminary data.</text>
</comment>
<dbReference type="SUPFAM" id="SSF54637">
    <property type="entry name" value="Thioesterase/thiol ester dehydrase-isomerase"/>
    <property type="match status" value="2"/>
</dbReference>
<dbReference type="VEuPathDB" id="FungiDB:TAPDE_003681"/>
<evidence type="ECO:0000259" key="2">
    <source>
        <dbReference type="Pfam" id="PF20789"/>
    </source>
</evidence>
<organism evidence="3 4">
    <name type="scientific">Taphrina deformans (strain PYCC 5710 / ATCC 11124 / CBS 356.35 / IMI 108563 / JCM 9778 / NBRC 8474)</name>
    <name type="common">Peach leaf curl fungus</name>
    <name type="synonym">Lalaria deformans</name>
    <dbReference type="NCBI Taxonomy" id="1097556"/>
    <lineage>
        <taxon>Eukaryota</taxon>
        <taxon>Fungi</taxon>
        <taxon>Dikarya</taxon>
        <taxon>Ascomycota</taxon>
        <taxon>Taphrinomycotina</taxon>
        <taxon>Taphrinomycetes</taxon>
        <taxon>Taphrinales</taxon>
        <taxon>Taphrinaceae</taxon>
        <taxon>Taphrina</taxon>
    </lineage>
</organism>
<evidence type="ECO:0000259" key="1">
    <source>
        <dbReference type="Pfam" id="PF13622"/>
    </source>
</evidence>
<accession>R4XCW4</accession>
<dbReference type="Pfam" id="PF20789">
    <property type="entry name" value="4HBT_3C"/>
    <property type="match status" value="1"/>
</dbReference>
<dbReference type="InterPro" id="IPR049449">
    <property type="entry name" value="TesB_ACOT8-like_N"/>
</dbReference>
<dbReference type="PANTHER" id="PTHR38110">
    <property type="entry name" value="CHROMOSOME 23, WHOLE GENOME SHOTGUN SEQUENCE"/>
    <property type="match status" value="1"/>
</dbReference>
<name>R4XCW4_TAPDE</name>
<proteinExistence type="predicted"/>
<dbReference type="InterPro" id="IPR042171">
    <property type="entry name" value="Acyl-CoA_hotdog"/>
</dbReference>
<dbReference type="eggNOG" id="ENOG502S4UX">
    <property type="taxonomic scope" value="Eukaryota"/>
</dbReference>
<evidence type="ECO:0000313" key="3">
    <source>
        <dbReference type="EMBL" id="CCG83458.1"/>
    </source>
</evidence>
<dbReference type="AlphaFoldDB" id="R4XCW4"/>
<dbReference type="InterPro" id="IPR029069">
    <property type="entry name" value="HotDog_dom_sf"/>
</dbReference>
<dbReference type="STRING" id="1097556.R4XCW4"/>
<dbReference type="InterPro" id="IPR049450">
    <property type="entry name" value="ACOT8-like_C"/>
</dbReference>
<gene>
    <name evidence="3" type="ORF">TAPDE_003681</name>
</gene>
<dbReference type="Proteomes" id="UP000013776">
    <property type="component" value="Unassembled WGS sequence"/>
</dbReference>
<dbReference type="OrthoDB" id="2532955at2759"/>
<dbReference type="EMBL" id="CAHR02000149">
    <property type="protein sequence ID" value="CCG83458.1"/>
    <property type="molecule type" value="Genomic_DNA"/>
</dbReference>
<evidence type="ECO:0008006" key="5">
    <source>
        <dbReference type="Google" id="ProtNLM"/>
    </source>
</evidence>
<dbReference type="Gene3D" id="2.40.160.210">
    <property type="entry name" value="Acyl-CoA thioesterase, double hotdog domain"/>
    <property type="match status" value="1"/>
</dbReference>
<keyword evidence="4" id="KW-1185">Reference proteome</keyword>
<dbReference type="PANTHER" id="PTHR38110:SF1">
    <property type="entry name" value="THIOESTERASE DOMAIN-CONTAINING PROTEIN"/>
    <property type="match status" value="1"/>
</dbReference>
<protein>
    <recommendedName>
        <fullName evidence="5">Thioesterase family protein</fullName>
    </recommendedName>
</protein>
<sequence>MYDFDAAIAVRATPSPKGHYQAELLRPWCIGAVPHGGYLLSVLLNAAKEHSKLLHKDLKQTDPIQMSVAFIVKAQVGSARVVVEELKIGRGYSNYRLSLQQQDEGGHWITCIHALIIMGSFAREVGPVIPTTSYYVPRLEDCPEMEAVYSDFRAVAKNFKYWEPKDVKSPAVENHWLEFKDGRPMDLLAMALITDLMTPLPLRVCDNERGWYPTLSLDLQFKQAPKPGGLYTYLQAESDSIHNGRFDITTRCFDADHKLIALARHSALMVSASRNLSKRSSRPKI</sequence>